<feature type="region of interest" description="Disordered" evidence="6">
    <location>
        <begin position="1"/>
        <end position="32"/>
    </location>
</feature>
<dbReference type="InterPro" id="IPR015414">
    <property type="entry name" value="TMEM64"/>
</dbReference>
<evidence type="ECO:0000256" key="6">
    <source>
        <dbReference type="SAM" id="MobiDB-lite"/>
    </source>
</evidence>
<comment type="subcellular location">
    <subcellularLocation>
        <location evidence="1">Cell membrane</location>
        <topology evidence="1">Multi-pass membrane protein</topology>
    </subcellularLocation>
</comment>
<gene>
    <name evidence="9" type="ORF">IV203_016286</name>
</gene>
<evidence type="ECO:0000313" key="10">
    <source>
        <dbReference type="Proteomes" id="UP000693970"/>
    </source>
</evidence>
<feature type="domain" description="VTT" evidence="8">
    <location>
        <begin position="124"/>
        <end position="250"/>
    </location>
</feature>
<feature type="transmembrane region" description="Helical" evidence="7">
    <location>
        <begin position="64"/>
        <end position="85"/>
    </location>
</feature>
<protein>
    <submittedName>
        <fullName evidence="9">SNARE associated golgi protein</fullName>
    </submittedName>
</protein>
<evidence type="ECO:0000256" key="1">
    <source>
        <dbReference type="ARBA" id="ARBA00004651"/>
    </source>
</evidence>
<keyword evidence="5 7" id="KW-0472">Membrane</keyword>
<dbReference type="PANTHER" id="PTHR12677:SF59">
    <property type="entry name" value="GOLGI APPARATUS MEMBRANE PROTEIN TVP38-RELATED"/>
    <property type="match status" value="1"/>
</dbReference>
<proteinExistence type="predicted"/>
<comment type="caution">
    <text evidence="9">The sequence shown here is derived from an EMBL/GenBank/DDBJ whole genome shotgun (WGS) entry which is preliminary data.</text>
</comment>
<evidence type="ECO:0000256" key="2">
    <source>
        <dbReference type="ARBA" id="ARBA00022475"/>
    </source>
</evidence>
<evidence type="ECO:0000313" key="9">
    <source>
        <dbReference type="EMBL" id="KAG7347581.1"/>
    </source>
</evidence>
<sequence length="333" mass="35783">MRDFLEDESSSASMENDSSRSFEIQQSLDSDEEQHFDGIVRSSVSSTTPNGRSLGTDLASHNNLLRIGVGILLLSCFLYVVVDSLGQRHVETALLQFLGWVQQHPYKGALAVTTCYIVATIFFVPGSLLTLGAGFALGSAFDNAAMGVLIATCAVFVGASLGSIGSFLLGRYLFRDCVYRLAESYPLFQAIDRALKRNGLKIMVLLRLSPLIPYNALDYMSGITSIPLRDYTIALVALLPGALMLSFVGASASSLADSTTSGNTTVKIITIVSGLVFGGGGVYTASHYSKLELDRILQARSPNDFTEILDSVDSLDSVEVLLPSADDRQFDDS</sequence>
<evidence type="ECO:0000256" key="3">
    <source>
        <dbReference type="ARBA" id="ARBA00022692"/>
    </source>
</evidence>
<name>A0A9K3KQB5_9STRA</name>
<dbReference type="GO" id="GO:0005886">
    <property type="term" value="C:plasma membrane"/>
    <property type="evidence" value="ECO:0007669"/>
    <property type="project" value="UniProtKB-SubCell"/>
</dbReference>
<dbReference type="Pfam" id="PF09335">
    <property type="entry name" value="VTT_dom"/>
    <property type="match status" value="1"/>
</dbReference>
<feature type="transmembrane region" description="Helical" evidence="7">
    <location>
        <begin position="231"/>
        <end position="252"/>
    </location>
</feature>
<feature type="transmembrane region" description="Helical" evidence="7">
    <location>
        <begin position="264"/>
        <end position="285"/>
    </location>
</feature>
<dbReference type="Proteomes" id="UP000693970">
    <property type="component" value="Unassembled WGS sequence"/>
</dbReference>
<keyword evidence="4 7" id="KW-1133">Transmembrane helix</keyword>
<evidence type="ECO:0000256" key="4">
    <source>
        <dbReference type="ARBA" id="ARBA00022989"/>
    </source>
</evidence>
<accession>A0A9K3KQB5</accession>
<keyword evidence="3 7" id="KW-0812">Transmembrane</keyword>
<keyword evidence="10" id="KW-1185">Reference proteome</keyword>
<evidence type="ECO:0000256" key="7">
    <source>
        <dbReference type="SAM" id="Phobius"/>
    </source>
</evidence>
<dbReference type="OrthoDB" id="166803at2759"/>
<dbReference type="EMBL" id="JAGRRH010000020">
    <property type="protein sequence ID" value="KAG7347581.1"/>
    <property type="molecule type" value="Genomic_DNA"/>
</dbReference>
<feature type="transmembrane region" description="Helical" evidence="7">
    <location>
        <begin position="144"/>
        <end position="170"/>
    </location>
</feature>
<dbReference type="PANTHER" id="PTHR12677">
    <property type="entry name" value="GOLGI APPARATUS MEMBRANE PROTEIN TVP38-RELATED"/>
    <property type="match status" value="1"/>
</dbReference>
<organism evidence="9 10">
    <name type="scientific">Nitzschia inconspicua</name>
    <dbReference type="NCBI Taxonomy" id="303405"/>
    <lineage>
        <taxon>Eukaryota</taxon>
        <taxon>Sar</taxon>
        <taxon>Stramenopiles</taxon>
        <taxon>Ochrophyta</taxon>
        <taxon>Bacillariophyta</taxon>
        <taxon>Bacillariophyceae</taxon>
        <taxon>Bacillariophycidae</taxon>
        <taxon>Bacillariales</taxon>
        <taxon>Bacillariaceae</taxon>
        <taxon>Nitzschia</taxon>
    </lineage>
</organism>
<keyword evidence="2" id="KW-1003">Cell membrane</keyword>
<dbReference type="InterPro" id="IPR032816">
    <property type="entry name" value="VTT_dom"/>
</dbReference>
<feature type="compositionally biased region" description="Low complexity" evidence="6">
    <location>
        <begin position="10"/>
        <end position="21"/>
    </location>
</feature>
<reference evidence="9" key="2">
    <citation type="submission" date="2021-04" db="EMBL/GenBank/DDBJ databases">
        <authorList>
            <person name="Podell S."/>
        </authorList>
    </citation>
    <scope>NUCLEOTIDE SEQUENCE</scope>
    <source>
        <strain evidence="9">Hildebrandi</strain>
    </source>
</reference>
<reference evidence="9" key="1">
    <citation type="journal article" date="2021" name="Sci. Rep.">
        <title>Diploid genomic architecture of Nitzschia inconspicua, an elite biomass production diatom.</title>
        <authorList>
            <person name="Oliver A."/>
            <person name="Podell S."/>
            <person name="Pinowska A."/>
            <person name="Traller J.C."/>
            <person name="Smith S.R."/>
            <person name="McClure R."/>
            <person name="Beliaev A."/>
            <person name="Bohutskyi P."/>
            <person name="Hill E.A."/>
            <person name="Rabines A."/>
            <person name="Zheng H."/>
            <person name="Allen L.Z."/>
            <person name="Kuo A."/>
            <person name="Grigoriev I.V."/>
            <person name="Allen A.E."/>
            <person name="Hazlebeck D."/>
            <person name="Allen E.E."/>
        </authorList>
    </citation>
    <scope>NUCLEOTIDE SEQUENCE</scope>
    <source>
        <strain evidence="9">Hildebrandi</strain>
    </source>
</reference>
<evidence type="ECO:0000256" key="5">
    <source>
        <dbReference type="ARBA" id="ARBA00023136"/>
    </source>
</evidence>
<evidence type="ECO:0000259" key="8">
    <source>
        <dbReference type="Pfam" id="PF09335"/>
    </source>
</evidence>
<dbReference type="AlphaFoldDB" id="A0A9K3KQB5"/>